<name>A0A2A2JVZ0_9BILA</name>
<proteinExistence type="predicted"/>
<feature type="transmembrane region" description="Helical" evidence="1">
    <location>
        <begin position="33"/>
        <end position="52"/>
    </location>
</feature>
<keyword evidence="1" id="KW-0472">Membrane</keyword>
<organism evidence="2 3">
    <name type="scientific">Diploscapter pachys</name>
    <dbReference type="NCBI Taxonomy" id="2018661"/>
    <lineage>
        <taxon>Eukaryota</taxon>
        <taxon>Metazoa</taxon>
        <taxon>Ecdysozoa</taxon>
        <taxon>Nematoda</taxon>
        <taxon>Chromadorea</taxon>
        <taxon>Rhabditida</taxon>
        <taxon>Rhabditina</taxon>
        <taxon>Rhabditomorpha</taxon>
        <taxon>Rhabditoidea</taxon>
        <taxon>Rhabditidae</taxon>
        <taxon>Diploscapter</taxon>
    </lineage>
</organism>
<keyword evidence="3" id="KW-1185">Reference proteome</keyword>
<dbReference type="Proteomes" id="UP000218231">
    <property type="component" value="Unassembled WGS sequence"/>
</dbReference>
<evidence type="ECO:0008006" key="4">
    <source>
        <dbReference type="Google" id="ProtNLM"/>
    </source>
</evidence>
<dbReference type="Gene3D" id="3.40.50.150">
    <property type="entry name" value="Vaccinia Virus protein VP39"/>
    <property type="match status" value="1"/>
</dbReference>
<gene>
    <name evidence="2" type="ORF">WR25_13500</name>
</gene>
<dbReference type="STRING" id="2018661.A0A2A2JVZ0"/>
<dbReference type="EMBL" id="LIAE01010192">
    <property type="protein sequence ID" value="PAV65823.1"/>
    <property type="molecule type" value="Genomic_DNA"/>
</dbReference>
<evidence type="ECO:0000313" key="2">
    <source>
        <dbReference type="EMBL" id="PAV65823.1"/>
    </source>
</evidence>
<dbReference type="CDD" id="cd02440">
    <property type="entry name" value="AdoMet_MTases"/>
    <property type="match status" value="1"/>
</dbReference>
<dbReference type="InterPro" id="IPR029063">
    <property type="entry name" value="SAM-dependent_MTases_sf"/>
</dbReference>
<keyword evidence="1" id="KW-1133">Transmembrane helix</keyword>
<protein>
    <recommendedName>
        <fullName evidence="4">PABS domain-containing protein</fullName>
    </recommendedName>
</protein>
<reference evidence="2 3" key="1">
    <citation type="journal article" date="2017" name="Curr. Biol.">
        <title>Genome architecture and evolution of a unichromosomal asexual nematode.</title>
        <authorList>
            <person name="Fradin H."/>
            <person name="Zegar C."/>
            <person name="Gutwein M."/>
            <person name="Lucas J."/>
            <person name="Kovtun M."/>
            <person name="Corcoran D."/>
            <person name="Baugh L.R."/>
            <person name="Kiontke K."/>
            <person name="Gunsalus K."/>
            <person name="Fitch D.H."/>
            <person name="Piano F."/>
        </authorList>
    </citation>
    <scope>NUCLEOTIDE SEQUENCE [LARGE SCALE GENOMIC DNA]</scope>
    <source>
        <strain evidence="2">PF1309</strain>
    </source>
</reference>
<comment type="caution">
    <text evidence="2">The sequence shown here is derived from an EMBL/GenBank/DDBJ whole genome shotgun (WGS) entry which is preliminary data.</text>
</comment>
<dbReference type="Pfam" id="PF01564">
    <property type="entry name" value="Spermine_synth"/>
    <property type="match status" value="1"/>
</dbReference>
<dbReference type="SUPFAM" id="SSF53335">
    <property type="entry name" value="S-adenosyl-L-methionine-dependent methyltransferases"/>
    <property type="match status" value="1"/>
</dbReference>
<evidence type="ECO:0000313" key="3">
    <source>
        <dbReference type="Proteomes" id="UP000218231"/>
    </source>
</evidence>
<accession>A0A2A2JVZ0</accession>
<sequence length="343" mass="39434">MRIHKGNDIIARAWLAMQRSGVGRMGLSGRRKLKWIFIAVAIFFLCRSFFVITRRILYGELLTEKEFFSRLSNEMKSFEVRRPDIGRMILMEHLDGAVLSSAILKPPNEFFTSSLNTTSWDIDFTVFYTNSYIKYFFDLMFYTQSVPASTSASFNALSLGMGGGTINTIISKNFPNSNMTVVEISNLVYGMAKKWFGLEENDKHHVIIGDGLNFVQEASKRHDQYDVIFLDACRESKEEETQCPIAEFYQLDILQYMHDILKPTGGIFVNLVIIDERIGKQEEERRMAMVKHKFDQVFPYCKNHIVGSDLNVVLACRKQPFVSTPQKVIDFVDSIVSHTDNFI</sequence>
<evidence type="ECO:0000256" key="1">
    <source>
        <dbReference type="SAM" id="Phobius"/>
    </source>
</evidence>
<dbReference type="OrthoDB" id="2016285at2759"/>
<dbReference type="AlphaFoldDB" id="A0A2A2JVZ0"/>
<keyword evidence="1" id="KW-0812">Transmembrane</keyword>